<evidence type="ECO:0000313" key="3">
    <source>
        <dbReference type="Proteomes" id="UP001066276"/>
    </source>
</evidence>
<dbReference type="EMBL" id="JANPWB010000002">
    <property type="protein sequence ID" value="KAJ1209777.1"/>
    <property type="molecule type" value="Genomic_DNA"/>
</dbReference>
<gene>
    <name evidence="2" type="ORF">NDU88_005150</name>
</gene>
<keyword evidence="3" id="KW-1185">Reference proteome</keyword>
<accession>A0AAV7WAZ2</accession>
<evidence type="ECO:0000256" key="1">
    <source>
        <dbReference type="SAM" id="MobiDB-lite"/>
    </source>
</evidence>
<name>A0AAV7WAZ2_PLEWA</name>
<organism evidence="2 3">
    <name type="scientific">Pleurodeles waltl</name>
    <name type="common">Iberian ribbed newt</name>
    <dbReference type="NCBI Taxonomy" id="8319"/>
    <lineage>
        <taxon>Eukaryota</taxon>
        <taxon>Metazoa</taxon>
        <taxon>Chordata</taxon>
        <taxon>Craniata</taxon>
        <taxon>Vertebrata</taxon>
        <taxon>Euteleostomi</taxon>
        <taxon>Amphibia</taxon>
        <taxon>Batrachia</taxon>
        <taxon>Caudata</taxon>
        <taxon>Salamandroidea</taxon>
        <taxon>Salamandridae</taxon>
        <taxon>Pleurodelinae</taxon>
        <taxon>Pleurodeles</taxon>
    </lineage>
</organism>
<dbReference type="Proteomes" id="UP001066276">
    <property type="component" value="Chromosome 1_2"/>
</dbReference>
<evidence type="ECO:0000313" key="2">
    <source>
        <dbReference type="EMBL" id="KAJ1209777.1"/>
    </source>
</evidence>
<comment type="caution">
    <text evidence="2">The sequence shown here is derived from an EMBL/GenBank/DDBJ whole genome shotgun (WGS) entry which is preliminary data.</text>
</comment>
<feature type="region of interest" description="Disordered" evidence="1">
    <location>
        <begin position="33"/>
        <end position="69"/>
    </location>
</feature>
<proteinExistence type="predicted"/>
<protein>
    <submittedName>
        <fullName evidence="2">Uncharacterized protein</fullName>
    </submittedName>
</protein>
<dbReference type="AlphaFoldDB" id="A0AAV7WAZ2"/>
<sequence length="69" mass="7380">MRWSDPSYPWGTDAMRIPDPEVLRAGTNLLLLPGDGGQEQPLHATARSSKGEGGVPTGVGEFEEEEGKT</sequence>
<reference evidence="2" key="1">
    <citation type="journal article" date="2022" name="bioRxiv">
        <title>Sequencing and chromosome-scale assembly of the giantPleurodeles waltlgenome.</title>
        <authorList>
            <person name="Brown T."/>
            <person name="Elewa A."/>
            <person name="Iarovenko S."/>
            <person name="Subramanian E."/>
            <person name="Araus A.J."/>
            <person name="Petzold A."/>
            <person name="Susuki M."/>
            <person name="Suzuki K.-i.T."/>
            <person name="Hayashi T."/>
            <person name="Toyoda A."/>
            <person name="Oliveira C."/>
            <person name="Osipova E."/>
            <person name="Leigh N.D."/>
            <person name="Simon A."/>
            <person name="Yun M.H."/>
        </authorList>
    </citation>
    <scope>NUCLEOTIDE SEQUENCE</scope>
    <source>
        <strain evidence="2">20211129_DDA</strain>
        <tissue evidence="2">Liver</tissue>
    </source>
</reference>